<dbReference type="PROSITE" id="PS50848">
    <property type="entry name" value="START"/>
    <property type="match status" value="1"/>
</dbReference>
<dbReference type="SUPFAM" id="SSF55961">
    <property type="entry name" value="Bet v1-like"/>
    <property type="match status" value="1"/>
</dbReference>
<dbReference type="Pfam" id="PF01852">
    <property type="entry name" value="START"/>
    <property type="match status" value="1"/>
</dbReference>
<evidence type="ECO:0000313" key="3">
    <source>
        <dbReference type="Proteomes" id="UP000241964"/>
    </source>
</evidence>
<sequence length="239" mass="26544">MLLVGVVEVWLSCLKSSCTTDPYFIQQMQKFILLLVIIGTSLSASAQVKWKLIAEEEQIRIFSSAVPESKIKAIKVDCVVDASLAQMVSLVLDVEAGTEWVYKTKSCTLVRRVSPTDLYYHSEISLPWPLDNRDFVAHLVARQDPATKAVTIDGPVVGGMVPKKKNVVRVSDSKGRWVLTPIAGKVRIEYMLHTDPGGYLPAWAVNAFAAEGPMETFKSMKQQLKLPKYRNASLTFIAN</sequence>
<comment type="caution">
    <text evidence="2">The sequence shown here is derived from an EMBL/GenBank/DDBJ whole genome shotgun (WGS) entry which is preliminary data.</text>
</comment>
<reference evidence="2 3" key="1">
    <citation type="submission" date="2018-03" db="EMBL/GenBank/DDBJ databases">
        <title>Genomic Encyclopedia of Archaeal and Bacterial Type Strains, Phase II (KMG-II): from individual species to whole genera.</title>
        <authorList>
            <person name="Goeker M."/>
        </authorList>
    </citation>
    <scope>NUCLEOTIDE SEQUENCE [LARGE SCALE GENOMIC DNA]</scope>
    <source>
        <strain evidence="2 3">DSM 29057</strain>
    </source>
</reference>
<feature type="domain" description="START" evidence="1">
    <location>
        <begin position="50"/>
        <end position="225"/>
    </location>
</feature>
<dbReference type="Gene3D" id="3.30.530.20">
    <property type="match status" value="1"/>
</dbReference>
<gene>
    <name evidence="2" type="ORF">CLV60_103106</name>
</gene>
<dbReference type="GO" id="GO:0008289">
    <property type="term" value="F:lipid binding"/>
    <property type="evidence" value="ECO:0007669"/>
    <property type="project" value="InterPro"/>
</dbReference>
<keyword evidence="3" id="KW-1185">Reference proteome</keyword>
<dbReference type="InterPro" id="IPR051213">
    <property type="entry name" value="START_lipid_transfer"/>
</dbReference>
<name>A0A2P8GB83_9BACT</name>
<accession>A0A2P8GB83</accession>
<dbReference type="InterPro" id="IPR028347">
    <property type="entry name" value="START_dom_prot"/>
</dbReference>
<dbReference type="Proteomes" id="UP000241964">
    <property type="component" value="Unassembled WGS sequence"/>
</dbReference>
<dbReference type="EMBL" id="PYAS01000003">
    <property type="protein sequence ID" value="PSL31240.1"/>
    <property type="molecule type" value="Genomic_DNA"/>
</dbReference>
<protein>
    <submittedName>
        <fullName evidence="2">START domain-containing protein</fullName>
    </submittedName>
</protein>
<dbReference type="InterPro" id="IPR002913">
    <property type="entry name" value="START_lipid-bd_dom"/>
</dbReference>
<dbReference type="AlphaFoldDB" id="A0A2P8GB83"/>
<dbReference type="GO" id="GO:0005737">
    <property type="term" value="C:cytoplasm"/>
    <property type="evidence" value="ECO:0007669"/>
    <property type="project" value="UniProtKB-ARBA"/>
</dbReference>
<dbReference type="PANTHER" id="PTHR19308">
    <property type="entry name" value="PHOSPHATIDYLCHOLINE TRANSFER PROTEIN"/>
    <property type="match status" value="1"/>
</dbReference>
<evidence type="ECO:0000313" key="2">
    <source>
        <dbReference type="EMBL" id="PSL31240.1"/>
    </source>
</evidence>
<dbReference type="PANTHER" id="PTHR19308:SF14">
    <property type="entry name" value="START DOMAIN-CONTAINING PROTEIN"/>
    <property type="match status" value="1"/>
</dbReference>
<dbReference type="InterPro" id="IPR023393">
    <property type="entry name" value="START-like_dom_sf"/>
</dbReference>
<proteinExistence type="predicted"/>
<dbReference type="SMART" id="SM00234">
    <property type="entry name" value="START"/>
    <property type="match status" value="1"/>
</dbReference>
<organism evidence="2 3">
    <name type="scientific">Dyadobacter jiangsuensis</name>
    <dbReference type="NCBI Taxonomy" id="1591085"/>
    <lineage>
        <taxon>Bacteria</taxon>
        <taxon>Pseudomonadati</taxon>
        <taxon>Bacteroidota</taxon>
        <taxon>Cytophagia</taxon>
        <taxon>Cytophagales</taxon>
        <taxon>Spirosomataceae</taxon>
        <taxon>Dyadobacter</taxon>
    </lineage>
</organism>
<evidence type="ECO:0000259" key="1">
    <source>
        <dbReference type="PROSITE" id="PS50848"/>
    </source>
</evidence>
<dbReference type="PIRSF" id="PIRSF039033">
    <property type="entry name" value="START_dom"/>
    <property type="match status" value="1"/>
</dbReference>